<dbReference type="STRING" id="1227490.C479_03476"/>
<dbReference type="GO" id="GO:0000155">
    <property type="term" value="F:phosphorelay sensor kinase activity"/>
    <property type="evidence" value="ECO:0007669"/>
    <property type="project" value="InterPro"/>
</dbReference>
<dbReference type="InterPro" id="IPR050736">
    <property type="entry name" value="Sensor_HK_Regulatory"/>
</dbReference>
<evidence type="ECO:0000313" key="9">
    <source>
        <dbReference type="Proteomes" id="UP000011560"/>
    </source>
</evidence>
<reference evidence="8 9" key="1">
    <citation type="journal article" date="2014" name="PLoS Genet.">
        <title>Phylogenetically driven sequencing of extremely halophilic archaea reveals strategies for static and dynamic osmo-response.</title>
        <authorList>
            <person name="Becker E.A."/>
            <person name="Seitzer P.M."/>
            <person name="Tritt A."/>
            <person name="Larsen D."/>
            <person name="Krusor M."/>
            <person name="Yao A.I."/>
            <person name="Wu D."/>
            <person name="Madern D."/>
            <person name="Eisen J.A."/>
            <person name="Darling A.E."/>
            <person name="Facciotti M.T."/>
        </authorList>
    </citation>
    <scope>NUCLEOTIDE SEQUENCE [LARGE SCALE GENOMIC DNA]</scope>
    <source>
        <strain evidence="8 9">JCM 14624</strain>
    </source>
</reference>
<dbReference type="Proteomes" id="UP000011560">
    <property type="component" value="Unassembled WGS sequence"/>
</dbReference>
<evidence type="ECO:0000256" key="1">
    <source>
        <dbReference type="ARBA" id="ARBA00000085"/>
    </source>
</evidence>
<evidence type="ECO:0000259" key="7">
    <source>
        <dbReference type="PROSITE" id="PS50109"/>
    </source>
</evidence>
<dbReference type="SMART" id="SM00388">
    <property type="entry name" value="HisKA"/>
    <property type="match status" value="1"/>
</dbReference>
<evidence type="ECO:0000256" key="6">
    <source>
        <dbReference type="ARBA" id="ARBA00023012"/>
    </source>
</evidence>
<evidence type="ECO:0000256" key="5">
    <source>
        <dbReference type="ARBA" id="ARBA00022777"/>
    </source>
</evidence>
<dbReference type="EC" id="2.7.13.3" evidence="2"/>
<dbReference type="SUPFAM" id="SSF55874">
    <property type="entry name" value="ATPase domain of HSP90 chaperone/DNA topoisomerase II/histidine kinase"/>
    <property type="match status" value="1"/>
</dbReference>
<dbReference type="Pfam" id="PF02518">
    <property type="entry name" value="HATPase_c"/>
    <property type="match status" value="1"/>
</dbReference>
<evidence type="ECO:0000256" key="4">
    <source>
        <dbReference type="ARBA" id="ARBA00022679"/>
    </source>
</evidence>
<dbReference type="SUPFAM" id="SSF47384">
    <property type="entry name" value="Homodimeric domain of signal transducing histidine kinase"/>
    <property type="match status" value="1"/>
</dbReference>
<feature type="domain" description="Histidine kinase" evidence="7">
    <location>
        <begin position="135"/>
        <end position="326"/>
    </location>
</feature>
<dbReference type="AlphaFoldDB" id="M0BW42"/>
<dbReference type="PANTHER" id="PTHR43711">
    <property type="entry name" value="TWO-COMPONENT HISTIDINE KINASE"/>
    <property type="match status" value="1"/>
</dbReference>
<keyword evidence="5 8" id="KW-0418">Kinase</keyword>
<accession>M0BW42</accession>
<dbReference type="CDD" id="cd00082">
    <property type="entry name" value="HisKA"/>
    <property type="match status" value="1"/>
</dbReference>
<dbReference type="InterPro" id="IPR004358">
    <property type="entry name" value="Sig_transdc_His_kin-like_C"/>
</dbReference>
<dbReference type="Gene3D" id="1.10.287.130">
    <property type="match status" value="1"/>
</dbReference>
<dbReference type="PROSITE" id="PS50109">
    <property type="entry name" value="HIS_KIN"/>
    <property type="match status" value="1"/>
</dbReference>
<dbReference type="PRINTS" id="PR00344">
    <property type="entry name" value="BCTRLSENSOR"/>
</dbReference>
<dbReference type="InterPro" id="IPR036097">
    <property type="entry name" value="HisK_dim/P_sf"/>
</dbReference>
<dbReference type="RefSeq" id="WP_007697845.1">
    <property type="nucleotide sequence ID" value="NZ_AOIQ01000006.1"/>
</dbReference>
<evidence type="ECO:0000256" key="2">
    <source>
        <dbReference type="ARBA" id="ARBA00012438"/>
    </source>
</evidence>
<gene>
    <name evidence="8" type="ORF">C479_03476</name>
</gene>
<name>M0BW42_9EURY</name>
<comment type="caution">
    <text evidence="8">The sequence shown here is derived from an EMBL/GenBank/DDBJ whole genome shotgun (WGS) entry which is preliminary data.</text>
</comment>
<keyword evidence="4" id="KW-0808">Transferase</keyword>
<dbReference type="Gene3D" id="3.30.565.10">
    <property type="entry name" value="Histidine kinase-like ATPase, C-terminal domain"/>
    <property type="match status" value="1"/>
</dbReference>
<organism evidence="8 9">
    <name type="scientific">Halovivax asiaticus JCM 14624</name>
    <dbReference type="NCBI Taxonomy" id="1227490"/>
    <lineage>
        <taxon>Archaea</taxon>
        <taxon>Methanobacteriati</taxon>
        <taxon>Methanobacteriota</taxon>
        <taxon>Stenosarchaea group</taxon>
        <taxon>Halobacteria</taxon>
        <taxon>Halobacteriales</taxon>
        <taxon>Natrialbaceae</taxon>
        <taxon>Halovivax</taxon>
    </lineage>
</organism>
<dbReference type="OrthoDB" id="8127at2157"/>
<evidence type="ECO:0000313" key="8">
    <source>
        <dbReference type="EMBL" id="ELZ13874.1"/>
    </source>
</evidence>
<protein>
    <recommendedName>
        <fullName evidence="2">histidine kinase</fullName>
        <ecNumber evidence="2">2.7.13.3</ecNumber>
    </recommendedName>
</protein>
<dbReference type="EMBL" id="AOIQ01000006">
    <property type="protein sequence ID" value="ELZ13874.1"/>
    <property type="molecule type" value="Genomic_DNA"/>
</dbReference>
<proteinExistence type="predicted"/>
<dbReference type="Pfam" id="PF00512">
    <property type="entry name" value="HisKA"/>
    <property type="match status" value="1"/>
</dbReference>
<dbReference type="PANTHER" id="PTHR43711:SF1">
    <property type="entry name" value="HISTIDINE KINASE 1"/>
    <property type="match status" value="1"/>
</dbReference>
<dbReference type="InterPro" id="IPR036890">
    <property type="entry name" value="HATPase_C_sf"/>
</dbReference>
<evidence type="ECO:0000256" key="3">
    <source>
        <dbReference type="ARBA" id="ARBA00022553"/>
    </source>
</evidence>
<dbReference type="SMART" id="SM00387">
    <property type="entry name" value="HATPase_c"/>
    <property type="match status" value="1"/>
</dbReference>
<dbReference type="InterPro" id="IPR005467">
    <property type="entry name" value="His_kinase_dom"/>
</dbReference>
<dbReference type="InterPro" id="IPR003661">
    <property type="entry name" value="HisK_dim/P_dom"/>
</dbReference>
<dbReference type="InterPro" id="IPR003594">
    <property type="entry name" value="HATPase_dom"/>
</dbReference>
<sequence>MTDDGITHSSAIGQWPDPVCQVATDDGTPIVEWVNEGFELTFGSVEAGEPAASVFETLELSVVLGPDDPGEIGTTDDTLIIESGTRSTTAGSRDRYLLRVVSADENADGVFLFSPLPTGATRAAGEIGLDHVASVISHDLRNPLDVANARLRAARESGEDKHFEHVARAHDRMERIVEDVLTLARGAAVVQPDERVDLASAAAAAWGTVETHDADFAVDGSLPTVVADSNRLGRLFENLFRNAVEHGGVDVTVTVGPLAEAAGFYVADDGRGIQPGRREQVFDPGFSTDDHGTGLGLSIVGRIVDLHGWEITITESAADGARFEITGLEIGCENVA</sequence>
<keyword evidence="3" id="KW-0597">Phosphoprotein</keyword>
<keyword evidence="6" id="KW-0902">Two-component regulatory system</keyword>
<keyword evidence="9" id="KW-1185">Reference proteome</keyword>
<comment type="catalytic activity">
    <reaction evidence="1">
        <text>ATP + protein L-histidine = ADP + protein N-phospho-L-histidine.</text>
        <dbReference type="EC" id="2.7.13.3"/>
    </reaction>
</comment>